<organism evidence="1 2">
    <name type="scientific">Nocardiopsis exhalans</name>
    <dbReference type="NCBI Taxonomy" id="163604"/>
    <lineage>
        <taxon>Bacteria</taxon>
        <taxon>Bacillati</taxon>
        <taxon>Actinomycetota</taxon>
        <taxon>Actinomycetes</taxon>
        <taxon>Streptosporangiales</taxon>
        <taxon>Nocardiopsidaceae</taxon>
        <taxon>Nocardiopsis</taxon>
    </lineage>
</organism>
<evidence type="ECO:0000313" key="2">
    <source>
        <dbReference type="Proteomes" id="UP001055940"/>
    </source>
</evidence>
<dbReference type="EMBL" id="CP099837">
    <property type="protein sequence ID" value="USY17828.1"/>
    <property type="molecule type" value="Genomic_DNA"/>
</dbReference>
<protein>
    <submittedName>
        <fullName evidence="1">Uncharacterized protein</fullName>
    </submittedName>
</protein>
<sequence>MNRPNGPIALHRLSNLLRQHRIHPLTDREGTTLVFLHIGCVSVSATNEHYVVEHLDNDANQLRVIHCPHNNIREAVRLVLAYRHRPHTHDEADARPCLRLVKGRRS</sequence>
<dbReference type="RefSeq" id="WP_254417322.1">
    <property type="nucleotide sequence ID" value="NZ_BAAAJB010000011.1"/>
</dbReference>
<gene>
    <name evidence="1" type="ORF">NE857_21150</name>
</gene>
<name>A0ABY5D3K5_9ACTN</name>
<keyword evidence="2" id="KW-1185">Reference proteome</keyword>
<evidence type="ECO:0000313" key="1">
    <source>
        <dbReference type="EMBL" id="USY17828.1"/>
    </source>
</evidence>
<accession>A0ABY5D3K5</accession>
<proteinExistence type="predicted"/>
<reference evidence="1" key="1">
    <citation type="submission" date="2022-06" db="EMBL/GenBank/DDBJ databases">
        <authorList>
            <person name="Ping M."/>
        </authorList>
    </citation>
    <scope>NUCLEOTIDE SEQUENCE</scope>
    <source>
        <strain evidence="1">JCM11759T</strain>
    </source>
</reference>
<dbReference type="Proteomes" id="UP001055940">
    <property type="component" value="Chromosome"/>
</dbReference>